<dbReference type="PANTHER" id="PTHR35766">
    <property type="entry name" value="OS08G0543600 PROTEIN"/>
    <property type="match status" value="1"/>
</dbReference>
<dbReference type="AlphaFoldDB" id="A0A426ZL79"/>
<dbReference type="Proteomes" id="UP000287651">
    <property type="component" value="Unassembled WGS sequence"/>
</dbReference>
<feature type="region of interest" description="Disordered" evidence="2">
    <location>
        <begin position="441"/>
        <end position="490"/>
    </location>
</feature>
<reference evidence="3 4" key="1">
    <citation type="journal article" date="2014" name="Agronomy (Basel)">
        <title>A Draft Genome Sequence for Ensete ventricosum, the Drought-Tolerant Tree Against Hunger.</title>
        <authorList>
            <person name="Harrison J."/>
            <person name="Moore K.A."/>
            <person name="Paszkiewicz K."/>
            <person name="Jones T."/>
            <person name="Grant M."/>
            <person name="Ambacheew D."/>
            <person name="Muzemil S."/>
            <person name="Studholme D.J."/>
        </authorList>
    </citation>
    <scope>NUCLEOTIDE SEQUENCE [LARGE SCALE GENOMIC DNA]</scope>
</reference>
<organism evidence="3 4">
    <name type="scientific">Ensete ventricosum</name>
    <name type="common">Abyssinian banana</name>
    <name type="synonym">Musa ensete</name>
    <dbReference type="NCBI Taxonomy" id="4639"/>
    <lineage>
        <taxon>Eukaryota</taxon>
        <taxon>Viridiplantae</taxon>
        <taxon>Streptophyta</taxon>
        <taxon>Embryophyta</taxon>
        <taxon>Tracheophyta</taxon>
        <taxon>Spermatophyta</taxon>
        <taxon>Magnoliopsida</taxon>
        <taxon>Liliopsida</taxon>
        <taxon>Zingiberales</taxon>
        <taxon>Musaceae</taxon>
        <taxon>Ensete</taxon>
    </lineage>
</organism>
<protein>
    <submittedName>
        <fullName evidence="3">Uncharacterized protein</fullName>
    </submittedName>
</protein>
<feature type="compositionally biased region" description="Polar residues" evidence="2">
    <location>
        <begin position="441"/>
        <end position="454"/>
    </location>
</feature>
<name>A0A426ZL79_ENSVE</name>
<keyword evidence="1" id="KW-0175">Coiled coil</keyword>
<gene>
    <name evidence="3" type="ORF">B296_00011699</name>
</gene>
<sequence length="490" mass="54133">MGGPRLRGGGVSPRSGGVRVELRCRPDLFSSEYASSPTSVGIGTFDVGCSLLGDLRFGRRSVRPSGHLGTDDPAHWPFRGWEGYPVEAPPMPKCFIPVGGELVRTPDLTLVVPQGTTRSYGGRAGAIVWDEGVARHTTLMAHGGAGQYSRSPCRGARIVLSEPMNAAVLGGAVPVPSFQAARKEWRAVTEHSFRSSGGEVRSKGASFLDKRIAVCICTQIFVFCRNKCVLNRANQPREQYMRLIFFSGNTCCVKVQEGTSLLDVDPCSVTTEGVGELNDDILQQKLQEITRHRERLQQMEIELRARAIARSDILEVQNSFEGQLKEQIDFNANLKVPTCLVLSDNINKEQLHEREQHILELEMKLEEKDRELHAMKIDTEAVFSLGNELLTSIKYGQLNVQLFVEMEHYHMQAIQQLQLELAEARGNNRMYKDGLQVTHENSVDSSSYDGNQINVKDDGKSDAHLGFTSNGSVDMTMPHDSASNSSTKVG</sequence>
<evidence type="ECO:0000313" key="4">
    <source>
        <dbReference type="Proteomes" id="UP000287651"/>
    </source>
</evidence>
<dbReference type="EMBL" id="AMZH03006070">
    <property type="protein sequence ID" value="RRT64747.1"/>
    <property type="molecule type" value="Genomic_DNA"/>
</dbReference>
<evidence type="ECO:0000256" key="1">
    <source>
        <dbReference type="SAM" id="Coils"/>
    </source>
</evidence>
<accession>A0A426ZL79</accession>
<dbReference type="PANTHER" id="PTHR35766:SF1">
    <property type="entry name" value="OS08G0543600 PROTEIN"/>
    <property type="match status" value="1"/>
</dbReference>
<feature type="coiled-coil region" evidence="1">
    <location>
        <begin position="351"/>
        <end position="378"/>
    </location>
</feature>
<evidence type="ECO:0000313" key="3">
    <source>
        <dbReference type="EMBL" id="RRT64747.1"/>
    </source>
</evidence>
<evidence type="ECO:0000256" key="2">
    <source>
        <dbReference type="SAM" id="MobiDB-lite"/>
    </source>
</evidence>
<feature type="compositionally biased region" description="Polar residues" evidence="2">
    <location>
        <begin position="481"/>
        <end position="490"/>
    </location>
</feature>
<comment type="caution">
    <text evidence="3">The sequence shown here is derived from an EMBL/GenBank/DDBJ whole genome shotgun (WGS) entry which is preliminary data.</text>
</comment>
<proteinExistence type="predicted"/>